<evidence type="ECO:0000256" key="8">
    <source>
        <dbReference type="SAM" id="MobiDB-lite"/>
    </source>
</evidence>
<evidence type="ECO:0000256" key="5">
    <source>
        <dbReference type="ARBA" id="ARBA00023027"/>
    </source>
</evidence>
<dbReference type="GO" id="GO:0017136">
    <property type="term" value="F:histone deacetylase activity, NAD-dependent"/>
    <property type="evidence" value="ECO:0007669"/>
    <property type="project" value="TreeGrafter"/>
</dbReference>
<evidence type="ECO:0000259" key="9">
    <source>
        <dbReference type="PROSITE" id="PS50305"/>
    </source>
</evidence>
<feature type="domain" description="Deacetylase sirtuin-type" evidence="9">
    <location>
        <begin position="27"/>
        <end position="248"/>
    </location>
</feature>
<feature type="compositionally biased region" description="Low complexity" evidence="8">
    <location>
        <begin position="330"/>
        <end position="344"/>
    </location>
</feature>
<dbReference type="SUPFAM" id="SSF52467">
    <property type="entry name" value="DHS-like NAD/FAD-binding domain"/>
    <property type="match status" value="1"/>
</dbReference>
<organism evidence="10 11">
    <name type="scientific">Seminavis robusta</name>
    <dbReference type="NCBI Taxonomy" id="568900"/>
    <lineage>
        <taxon>Eukaryota</taxon>
        <taxon>Sar</taxon>
        <taxon>Stramenopiles</taxon>
        <taxon>Ochrophyta</taxon>
        <taxon>Bacillariophyta</taxon>
        <taxon>Bacillariophyceae</taxon>
        <taxon>Bacillariophycidae</taxon>
        <taxon>Naviculales</taxon>
        <taxon>Naviculaceae</taxon>
        <taxon>Seminavis</taxon>
    </lineage>
</organism>
<evidence type="ECO:0000256" key="7">
    <source>
        <dbReference type="PROSITE-ProRule" id="PRU00236"/>
    </source>
</evidence>
<dbReference type="GO" id="GO:0046872">
    <property type="term" value="F:metal ion binding"/>
    <property type="evidence" value="ECO:0007669"/>
    <property type="project" value="UniProtKB-KW"/>
</dbReference>
<reference evidence="10" key="1">
    <citation type="submission" date="2020-06" db="EMBL/GenBank/DDBJ databases">
        <authorList>
            <consortium name="Plant Systems Biology data submission"/>
        </authorList>
    </citation>
    <scope>NUCLEOTIDE SEQUENCE</scope>
    <source>
        <strain evidence="10">D6</strain>
    </source>
</reference>
<dbReference type="InterPro" id="IPR026590">
    <property type="entry name" value="Ssirtuin_cat_dom"/>
</dbReference>
<name>A0A9N8HEJ5_9STRA</name>
<comment type="similarity">
    <text evidence="6">Belongs to the sirtuin family. Class IV subfamily.</text>
</comment>
<dbReference type="InterPro" id="IPR029035">
    <property type="entry name" value="DHS-like_NAD/FAD-binding_dom"/>
</dbReference>
<dbReference type="InterPro" id="IPR003000">
    <property type="entry name" value="Sirtuin"/>
</dbReference>
<dbReference type="Proteomes" id="UP001153069">
    <property type="component" value="Unassembled WGS sequence"/>
</dbReference>
<evidence type="ECO:0000256" key="1">
    <source>
        <dbReference type="ARBA" id="ARBA00012928"/>
    </source>
</evidence>
<sequence length="531" mass="57402">MSSGYASRLSEYKDKGVCGLPEIFDSNRALNNKMKKLVQLIREAKRVVVITGAGISTSAGIPDFRGPSELENFADAQPTICHRAITKLVQEQLIHYVITQNVDGLHRRSGLSRNHHACVHGCVFTEKCQTCKAEYFRDSDVGGMSFQPTGRTCDLCGQDGQLCDTLLDWEDALPEHDFERATIECTDSVVLCLGTSLRIEPVGSLPELAQAYIICNLQKTPMDDGAALVLRAPVDQVMDQLVCQLGFSHWKQEPPPPIERIWKPPVETTAEPTTEPTQEPIISSGVDNNDKTATEPGVDNNDKTGAEAETAKVDKKTTAPEPSNNTGPCTGSNPTTTNNENTTTIKEADEQTQNTPAKTKESLTETVCGKEKDPITATATKQQEEQHHQSTEDTSTCRDLVHAPPDPMGIKISTRSSMSMDNIQRNNTGATYEDSIIIPSTNTTPERNANKTEEKTPLPTDDPKSNNNNSGPDPKTVVQNNSLVSSACSSLPASNAAPSVTTTPGKNAKKTEKAPPPPENANVVDLIKAGA</sequence>
<dbReference type="Gene3D" id="3.40.50.1220">
    <property type="entry name" value="TPP-binding domain"/>
    <property type="match status" value="1"/>
</dbReference>
<comment type="caution">
    <text evidence="10">The sequence shown here is derived from an EMBL/GenBank/DDBJ whole genome shotgun (WGS) entry which is preliminary data.</text>
</comment>
<feature type="active site" description="Proton acceptor" evidence="7">
    <location>
        <position position="120"/>
    </location>
</feature>
<dbReference type="GO" id="GO:0003714">
    <property type="term" value="F:transcription corepressor activity"/>
    <property type="evidence" value="ECO:0007669"/>
    <property type="project" value="TreeGrafter"/>
</dbReference>
<feature type="compositionally biased region" description="Basic and acidic residues" evidence="8">
    <location>
        <begin position="300"/>
        <end position="318"/>
    </location>
</feature>
<dbReference type="GO" id="GO:0070403">
    <property type="term" value="F:NAD+ binding"/>
    <property type="evidence" value="ECO:0007669"/>
    <property type="project" value="InterPro"/>
</dbReference>
<dbReference type="EC" id="2.3.1.286" evidence="1"/>
<keyword evidence="2" id="KW-0808">Transferase</keyword>
<feature type="binding site" evidence="7">
    <location>
        <position position="156"/>
    </location>
    <ligand>
        <name>Zn(2+)</name>
        <dbReference type="ChEBI" id="CHEBI:29105"/>
    </ligand>
</feature>
<proteinExistence type="inferred from homology"/>
<feature type="region of interest" description="Disordered" evidence="8">
    <location>
        <begin position="268"/>
        <end position="531"/>
    </location>
</feature>
<feature type="compositionally biased region" description="Polar residues" evidence="8">
    <location>
        <begin position="413"/>
        <end position="430"/>
    </location>
</feature>
<dbReference type="OrthoDB" id="424302at2759"/>
<evidence type="ECO:0000313" key="10">
    <source>
        <dbReference type="EMBL" id="CAB9509892.1"/>
    </source>
</evidence>
<dbReference type="GO" id="GO:0000122">
    <property type="term" value="P:negative regulation of transcription by RNA polymerase II"/>
    <property type="evidence" value="ECO:0007669"/>
    <property type="project" value="TreeGrafter"/>
</dbReference>
<feature type="compositionally biased region" description="Polar residues" evidence="8">
    <location>
        <begin position="320"/>
        <end position="329"/>
    </location>
</feature>
<dbReference type="PANTHER" id="PTHR11085:SF12">
    <property type="entry name" value="NAD-DEPENDENT PROTEIN DEACYLASE SIRTUIN-6"/>
    <property type="match status" value="1"/>
</dbReference>
<feature type="binding site" evidence="7">
    <location>
        <position position="128"/>
    </location>
    <ligand>
        <name>Zn(2+)</name>
        <dbReference type="ChEBI" id="CHEBI:29105"/>
    </ligand>
</feature>
<feature type="compositionally biased region" description="Basic and acidic residues" evidence="8">
    <location>
        <begin position="358"/>
        <end position="374"/>
    </location>
</feature>
<feature type="compositionally biased region" description="Basic and acidic residues" evidence="8">
    <location>
        <begin position="448"/>
        <end position="464"/>
    </location>
</feature>
<dbReference type="EMBL" id="CAICTM010000408">
    <property type="protein sequence ID" value="CAB9509892.1"/>
    <property type="molecule type" value="Genomic_DNA"/>
</dbReference>
<gene>
    <name evidence="10" type="ORF">SEMRO_409_G137200.1</name>
</gene>
<feature type="binding site" evidence="7">
    <location>
        <position position="131"/>
    </location>
    <ligand>
        <name>Zn(2+)</name>
        <dbReference type="ChEBI" id="CHEBI:29105"/>
    </ligand>
</feature>
<dbReference type="PANTHER" id="PTHR11085">
    <property type="entry name" value="NAD-DEPENDENT PROTEIN DEACYLASE SIRTUIN-5, MITOCHONDRIAL-RELATED"/>
    <property type="match status" value="1"/>
</dbReference>
<feature type="compositionally biased region" description="Polar residues" evidence="8">
    <location>
        <begin position="438"/>
        <end position="447"/>
    </location>
</feature>
<accession>A0A9N8HEJ5</accession>
<dbReference type="PROSITE" id="PS50305">
    <property type="entry name" value="SIRTUIN"/>
    <property type="match status" value="1"/>
</dbReference>
<feature type="compositionally biased region" description="Basic and acidic residues" evidence="8">
    <location>
        <begin position="382"/>
        <end position="401"/>
    </location>
</feature>
<evidence type="ECO:0000256" key="6">
    <source>
        <dbReference type="ARBA" id="ARBA00038170"/>
    </source>
</evidence>
<keyword evidence="3 7" id="KW-0479">Metal-binding</keyword>
<protein>
    <recommendedName>
        <fullName evidence="1">protein acetyllysine N-acetyltransferase</fullName>
        <ecNumber evidence="1">2.3.1.286</ecNumber>
    </recommendedName>
</protein>
<evidence type="ECO:0000313" key="11">
    <source>
        <dbReference type="Proteomes" id="UP001153069"/>
    </source>
</evidence>
<keyword evidence="4 7" id="KW-0862">Zinc</keyword>
<feature type="compositionally biased region" description="Low complexity" evidence="8">
    <location>
        <begin position="268"/>
        <end position="280"/>
    </location>
</feature>
<dbReference type="Gene3D" id="2.20.28.200">
    <property type="match status" value="1"/>
</dbReference>
<feature type="binding site" evidence="7">
    <location>
        <position position="153"/>
    </location>
    <ligand>
        <name>Zn(2+)</name>
        <dbReference type="ChEBI" id="CHEBI:29105"/>
    </ligand>
</feature>
<evidence type="ECO:0000256" key="3">
    <source>
        <dbReference type="ARBA" id="ARBA00022723"/>
    </source>
</evidence>
<dbReference type="GO" id="GO:0005634">
    <property type="term" value="C:nucleus"/>
    <property type="evidence" value="ECO:0007669"/>
    <property type="project" value="TreeGrafter"/>
</dbReference>
<dbReference type="AlphaFoldDB" id="A0A9N8HEJ5"/>
<feature type="compositionally biased region" description="Polar residues" evidence="8">
    <location>
        <begin position="465"/>
        <end position="505"/>
    </location>
</feature>
<evidence type="ECO:0000256" key="2">
    <source>
        <dbReference type="ARBA" id="ARBA00022679"/>
    </source>
</evidence>
<evidence type="ECO:0000256" key="4">
    <source>
        <dbReference type="ARBA" id="ARBA00022833"/>
    </source>
</evidence>
<keyword evidence="11" id="KW-1185">Reference proteome</keyword>
<dbReference type="Pfam" id="PF02146">
    <property type="entry name" value="SIR2"/>
    <property type="match status" value="1"/>
</dbReference>
<keyword evidence="5" id="KW-0520">NAD</keyword>
<dbReference type="InterPro" id="IPR050134">
    <property type="entry name" value="NAD-dep_sirtuin_deacylases"/>
</dbReference>